<keyword evidence="1" id="KW-0472">Membrane</keyword>
<comment type="caution">
    <text evidence="2">The sequence shown here is derived from an EMBL/GenBank/DDBJ whole genome shotgun (WGS) entry which is preliminary data.</text>
</comment>
<dbReference type="RefSeq" id="WP_281796114.1">
    <property type="nucleotide sequence ID" value="NZ_BSDR01000001.1"/>
</dbReference>
<sequence length="53" mass="5967">MDMNLIRLSLLVMGLGLFFYLEENISEKPNILRAAIFVSAIVEGCLCMAFRLS</sequence>
<keyword evidence="1" id="KW-1133">Transmembrane helix</keyword>
<gene>
    <name evidence="2" type="ORF">DAMNIGENAA_34110</name>
</gene>
<organism evidence="2 3">
    <name type="scientific">Desulforhabdus amnigena</name>
    <dbReference type="NCBI Taxonomy" id="40218"/>
    <lineage>
        <taxon>Bacteria</taxon>
        <taxon>Pseudomonadati</taxon>
        <taxon>Thermodesulfobacteriota</taxon>
        <taxon>Syntrophobacteria</taxon>
        <taxon>Syntrophobacterales</taxon>
        <taxon>Syntrophobacteraceae</taxon>
        <taxon>Desulforhabdus</taxon>
    </lineage>
</organism>
<reference evidence="2" key="1">
    <citation type="submission" date="2022-12" db="EMBL/GenBank/DDBJ databases">
        <title>Reference genome sequencing for broad-spectrum identification of bacterial and archaeal isolates by mass spectrometry.</title>
        <authorList>
            <person name="Sekiguchi Y."/>
            <person name="Tourlousse D.M."/>
        </authorList>
    </citation>
    <scope>NUCLEOTIDE SEQUENCE</scope>
    <source>
        <strain evidence="2">ASRB1</strain>
    </source>
</reference>
<evidence type="ECO:0000256" key="1">
    <source>
        <dbReference type="SAM" id="Phobius"/>
    </source>
</evidence>
<evidence type="ECO:0000313" key="2">
    <source>
        <dbReference type="EMBL" id="GLI35978.1"/>
    </source>
</evidence>
<dbReference type="AlphaFoldDB" id="A0A9W6FW95"/>
<proteinExistence type="predicted"/>
<dbReference type="EMBL" id="BSDR01000001">
    <property type="protein sequence ID" value="GLI35978.1"/>
    <property type="molecule type" value="Genomic_DNA"/>
</dbReference>
<name>A0A9W6FW95_9BACT</name>
<protein>
    <submittedName>
        <fullName evidence="2">Uncharacterized protein</fullName>
    </submittedName>
</protein>
<dbReference type="Proteomes" id="UP001144372">
    <property type="component" value="Unassembled WGS sequence"/>
</dbReference>
<evidence type="ECO:0000313" key="3">
    <source>
        <dbReference type="Proteomes" id="UP001144372"/>
    </source>
</evidence>
<keyword evidence="1" id="KW-0812">Transmembrane</keyword>
<feature type="transmembrane region" description="Helical" evidence="1">
    <location>
        <begin position="6"/>
        <end position="22"/>
    </location>
</feature>
<feature type="transmembrane region" description="Helical" evidence="1">
    <location>
        <begin position="34"/>
        <end position="52"/>
    </location>
</feature>
<keyword evidence="3" id="KW-1185">Reference proteome</keyword>
<accession>A0A9W6FW95</accession>